<dbReference type="EMBL" id="CP045121">
    <property type="protein sequence ID" value="QIN80389.1"/>
    <property type="molecule type" value="Genomic_DNA"/>
</dbReference>
<keyword evidence="2 5" id="KW-0812">Transmembrane</keyword>
<evidence type="ECO:0000256" key="3">
    <source>
        <dbReference type="ARBA" id="ARBA00022989"/>
    </source>
</evidence>
<keyword evidence="3 5" id="KW-1133">Transmembrane helix</keyword>
<name>A0A6G8Q1P1_9ACTN</name>
<dbReference type="GO" id="GO:0016020">
    <property type="term" value="C:membrane"/>
    <property type="evidence" value="ECO:0007669"/>
    <property type="project" value="UniProtKB-SubCell"/>
</dbReference>
<feature type="transmembrane region" description="Helical" evidence="5">
    <location>
        <begin position="187"/>
        <end position="216"/>
    </location>
</feature>
<proteinExistence type="predicted"/>
<sequence>MGALSVIWSPVAALSRVAEERRVLSGFAVTALYAALSLVATAVAFFGGLAEAQLGAGGAPVPPEVQDLLVPFSIVALLFAAVWPFVFWLLVSGLMHLVTRFFGGTGPFSATLAAVGVAGVPFVVYAALGLPLSGLQVVLGPESAAGAILGLLSSLLGLAALLWFAALVVVGVALARRVGYGESAGSCAISCAGCAGLILLVGVVLAVLVALVAGAAGSAGGP</sequence>
<keyword evidence="8" id="KW-1185">Reference proteome</keyword>
<dbReference type="KEGG" id="rmar:GBA65_19815"/>
<reference evidence="7 8" key="1">
    <citation type="submission" date="2019-10" db="EMBL/GenBank/DDBJ databases">
        <title>Rubrobacter sp nov SCSIO 52915 isolated from a deep-sea sediment in the South China Sea.</title>
        <authorList>
            <person name="Chen R.W."/>
        </authorList>
    </citation>
    <scope>NUCLEOTIDE SEQUENCE [LARGE SCALE GENOMIC DNA]</scope>
    <source>
        <strain evidence="7 8">SCSIO 52915</strain>
    </source>
</reference>
<comment type="subcellular location">
    <subcellularLocation>
        <location evidence="1">Membrane</location>
        <topology evidence="1">Multi-pass membrane protein</topology>
    </subcellularLocation>
</comment>
<feature type="transmembrane region" description="Helical" evidence="5">
    <location>
        <begin position="110"/>
        <end position="128"/>
    </location>
</feature>
<organism evidence="7 8">
    <name type="scientific">Rubrobacter marinus</name>
    <dbReference type="NCBI Taxonomy" id="2653852"/>
    <lineage>
        <taxon>Bacteria</taxon>
        <taxon>Bacillati</taxon>
        <taxon>Actinomycetota</taxon>
        <taxon>Rubrobacteria</taxon>
        <taxon>Rubrobacterales</taxon>
        <taxon>Rubrobacteraceae</taxon>
        <taxon>Rubrobacter</taxon>
    </lineage>
</organism>
<gene>
    <name evidence="7" type="ORF">GBA65_19815</name>
</gene>
<evidence type="ECO:0000313" key="8">
    <source>
        <dbReference type="Proteomes" id="UP000502706"/>
    </source>
</evidence>
<dbReference type="Proteomes" id="UP000502706">
    <property type="component" value="Chromosome"/>
</dbReference>
<feature type="domain" description="Yip1" evidence="6">
    <location>
        <begin position="6"/>
        <end position="200"/>
    </location>
</feature>
<feature type="transmembrane region" description="Helical" evidence="5">
    <location>
        <begin position="23"/>
        <end position="49"/>
    </location>
</feature>
<keyword evidence="4 5" id="KW-0472">Membrane</keyword>
<dbReference type="Pfam" id="PF04893">
    <property type="entry name" value="Yip1"/>
    <property type="match status" value="1"/>
</dbReference>
<evidence type="ECO:0000313" key="7">
    <source>
        <dbReference type="EMBL" id="QIN80389.1"/>
    </source>
</evidence>
<accession>A0A6G8Q1P1</accession>
<feature type="transmembrane region" description="Helical" evidence="5">
    <location>
        <begin position="148"/>
        <end position="175"/>
    </location>
</feature>
<dbReference type="InterPro" id="IPR006977">
    <property type="entry name" value="Yip1_dom"/>
</dbReference>
<evidence type="ECO:0000256" key="2">
    <source>
        <dbReference type="ARBA" id="ARBA00022692"/>
    </source>
</evidence>
<protein>
    <recommendedName>
        <fullName evidence="6">Yip1 domain-containing protein</fullName>
    </recommendedName>
</protein>
<evidence type="ECO:0000256" key="1">
    <source>
        <dbReference type="ARBA" id="ARBA00004141"/>
    </source>
</evidence>
<dbReference type="AlphaFoldDB" id="A0A6G8Q1P1"/>
<evidence type="ECO:0000256" key="4">
    <source>
        <dbReference type="ARBA" id="ARBA00023136"/>
    </source>
</evidence>
<evidence type="ECO:0000256" key="5">
    <source>
        <dbReference type="SAM" id="Phobius"/>
    </source>
</evidence>
<feature type="transmembrane region" description="Helical" evidence="5">
    <location>
        <begin position="69"/>
        <end position="98"/>
    </location>
</feature>
<evidence type="ECO:0000259" key="6">
    <source>
        <dbReference type="Pfam" id="PF04893"/>
    </source>
</evidence>
<dbReference type="RefSeq" id="WP_166398059.1">
    <property type="nucleotide sequence ID" value="NZ_CP045121.1"/>
</dbReference>